<dbReference type="Proteomes" id="UP001596378">
    <property type="component" value="Unassembled WGS sequence"/>
</dbReference>
<proteinExistence type="predicted"/>
<gene>
    <name evidence="2" type="ORF">ACFQMJ_27880</name>
</gene>
<keyword evidence="1" id="KW-0812">Transmembrane</keyword>
<organism evidence="2 3">
    <name type="scientific">Cohnella cellulosilytica</name>
    <dbReference type="NCBI Taxonomy" id="986710"/>
    <lineage>
        <taxon>Bacteria</taxon>
        <taxon>Bacillati</taxon>
        <taxon>Bacillota</taxon>
        <taxon>Bacilli</taxon>
        <taxon>Bacillales</taxon>
        <taxon>Paenibacillaceae</taxon>
        <taxon>Cohnella</taxon>
    </lineage>
</organism>
<accession>A0ABW2FJW1</accession>
<feature type="transmembrane region" description="Helical" evidence="1">
    <location>
        <begin position="6"/>
        <end position="26"/>
    </location>
</feature>
<evidence type="ECO:0000313" key="2">
    <source>
        <dbReference type="EMBL" id="MFC7152371.1"/>
    </source>
</evidence>
<name>A0ABW2FJW1_9BACL</name>
<keyword evidence="1" id="KW-0472">Membrane</keyword>
<keyword evidence="1" id="KW-1133">Transmembrane helix</keyword>
<reference evidence="3" key="1">
    <citation type="journal article" date="2019" name="Int. J. Syst. Evol. Microbiol.">
        <title>The Global Catalogue of Microorganisms (GCM) 10K type strain sequencing project: providing services to taxonomists for standard genome sequencing and annotation.</title>
        <authorList>
            <consortium name="The Broad Institute Genomics Platform"/>
            <consortium name="The Broad Institute Genome Sequencing Center for Infectious Disease"/>
            <person name="Wu L."/>
            <person name="Ma J."/>
        </authorList>
    </citation>
    <scope>NUCLEOTIDE SEQUENCE [LARGE SCALE GENOMIC DNA]</scope>
    <source>
        <strain evidence="3">KCTC 12907</strain>
    </source>
</reference>
<dbReference type="EMBL" id="JBHTAI010000022">
    <property type="protein sequence ID" value="MFC7152371.1"/>
    <property type="molecule type" value="Genomic_DNA"/>
</dbReference>
<keyword evidence="3" id="KW-1185">Reference proteome</keyword>
<evidence type="ECO:0000256" key="1">
    <source>
        <dbReference type="SAM" id="Phobius"/>
    </source>
</evidence>
<protein>
    <recommendedName>
        <fullName evidence="4">DUF3592 domain-containing protein</fullName>
    </recommendedName>
</protein>
<evidence type="ECO:0008006" key="4">
    <source>
        <dbReference type="Google" id="ProtNLM"/>
    </source>
</evidence>
<evidence type="ECO:0000313" key="3">
    <source>
        <dbReference type="Proteomes" id="UP001596378"/>
    </source>
</evidence>
<sequence>MTLGWIIGGVVALSILSFFLFTFPILRRGMKQSGREERAVAKKVQADGIPARAVVRSIQPTNSILGNEPVVVLELDVHTSEGEIKRAVVRTAIYMVHIPKFQEGCEVNVKYSEGPQGLSVAVEGAYLP</sequence>
<comment type="caution">
    <text evidence="2">The sequence shown here is derived from an EMBL/GenBank/DDBJ whole genome shotgun (WGS) entry which is preliminary data.</text>
</comment>